<keyword evidence="1" id="KW-1133">Transmembrane helix</keyword>
<feature type="transmembrane region" description="Helical" evidence="1">
    <location>
        <begin position="32"/>
        <end position="50"/>
    </location>
</feature>
<name>A0AAV5J6R1_9ROSI</name>
<reference evidence="2 3" key="1">
    <citation type="journal article" date="2021" name="Commun. Biol.">
        <title>The genome of Shorea leprosula (Dipterocarpaceae) highlights the ecological relevance of drought in aseasonal tropical rainforests.</title>
        <authorList>
            <person name="Ng K.K.S."/>
            <person name="Kobayashi M.J."/>
            <person name="Fawcett J.A."/>
            <person name="Hatakeyama M."/>
            <person name="Paape T."/>
            <person name="Ng C.H."/>
            <person name="Ang C.C."/>
            <person name="Tnah L.H."/>
            <person name="Lee C.T."/>
            <person name="Nishiyama T."/>
            <person name="Sese J."/>
            <person name="O'Brien M.J."/>
            <person name="Copetti D."/>
            <person name="Mohd Noor M.I."/>
            <person name="Ong R.C."/>
            <person name="Putra M."/>
            <person name="Sireger I.Z."/>
            <person name="Indrioko S."/>
            <person name="Kosugi Y."/>
            <person name="Izuno A."/>
            <person name="Isagi Y."/>
            <person name="Lee S.L."/>
            <person name="Shimizu K.K."/>
        </authorList>
    </citation>
    <scope>NUCLEOTIDE SEQUENCE [LARGE SCALE GENOMIC DNA]</scope>
    <source>
        <strain evidence="2">214</strain>
    </source>
</reference>
<keyword evidence="1" id="KW-0472">Membrane</keyword>
<gene>
    <name evidence="2" type="ORF">SLEP1_g21670</name>
</gene>
<dbReference type="Proteomes" id="UP001054252">
    <property type="component" value="Unassembled WGS sequence"/>
</dbReference>
<dbReference type="AlphaFoldDB" id="A0AAV5J6R1"/>
<evidence type="ECO:0000313" key="2">
    <source>
        <dbReference type="EMBL" id="GKV10279.1"/>
    </source>
</evidence>
<sequence>MRDGVETNTTTTITYHLLSHPPLISVSPACTYTLHFLYVLSTALALGYRARKGETVGCRRW</sequence>
<evidence type="ECO:0000256" key="1">
    <source>
        <dbReference type="SAM" id="Phobius"/>
    </source>
</evidence>
<keyword evidence="3" id="KW-1185">Reference proteome</keyword>
<keyword evidence="1" id="KW-0812">Transmembrane</keyword>
<accession>A0AAV5J6R1</accession>
<organism evidence="2 3">
    <name type="scientific">Rubroshorea leprosula</name>
    <dbReference type="NCBI Taxonomy" id="152421"/>
    <lineage>
        <taxon>Eukaryota</taxon>
        <taxon>Viridiplantae</taxon>
        <taxon>Streptophyta</taxon>
        <taxon>Embryophyta</taxon>
        <taxon>Tracheophyta</taxon>
        <taxon>Spermatophyta</taxon>
        <taxon>Magnoliopsida</taxon>
        <taxon>eudicotyledons</taxon>
        <taxon>Gunneridae</taxon>
        <taxon>Pentapetalae</taxon>
        <taxon>rosids</taxon>
        <taxon>malvids</taxon>
        <taxon>Malvales</taxon>
        <taxon>Dipterocarpaceae</taxon>
        <taxon>Rubroshorea</taxon>
    </lineage>
</organism>
<evidence type="ECO:0000313" key="3">
    <source>
        <dbReference type="Proteomes" id="UP001054252"/>
    </source>
</evidence>
<protein>
    <submittedName>
        <fullName evidence="2">Uncharacterized protein</fullName>
    </submittedName>
</protein>
<comment type="caution">
    <text evidence="2">The sequence shown here is derived from an EMBL/GenBank/DDBJ whole genome shotgun (WGS) entry which is preliminary data.</text>
</comment>
<dbReference type="EMBL" id="BPVZ01000032">
    <property type="protein sequence ID" value="GKV10279.1"/>
    <property type="molecule type" value="Genomic_DNA"/>
</dbReference>
<proteinExistence type="predicted"/>